<reference evidence="2" key="1">
    <citation type="submission" date="2021-10" db="EMBL/GenBank/DDBJ databases">
        <title>De novo Genome Assembly of Clathrus columnatus (Basidiomycota, Fungi) Using Illumina and Nanopore Sequence Data.</title>
        <authorList>
            <person name="Ogiso-Tanaka E."/>
            <person name="Itagaki H."/>
            <person name="Hosoya T."/>
            <person name="Hosaka K."/>
        </authorList>
    </citation>
    <scope>NUCLEOTIDE SEQUENCE</scope>
    <source>
        <strain evidence="2">MO-923</strain>
    </source>
</reference>
<evidence type="ECO:0000259" key="1">
    <source>
        <dbReference type="Pfam" id="PF01419"/>
    </source>
</evidence>
<keyword evidence="3" id="KW-1185">Reference proteome</keyword>
<dbReference type="Proteomes" id="UP001050691">
    <property type="component" value="Unassembled WGS sequence"/>
</dbReference>
<dbReference type="Gene3D" id="2.100.10.30">
    <property type="entry name" value="Jacalin-like lectin domain"/>
    <property type="match status" value="1"/>
</dbReference>
<evidence type="ECO:0000313" key="3">
    <source>
        <dbReference type="Proteomes" id="UP001050691"/>
    </source>
</evidence>
<name>A0AAV4ZZX3_9AGAM</name>
<dbReference type="InterPro" id="IPR001229">
    <property type="entry name" value="Jacalin-like_lectin_dom"/>
</dbReference>
<feature type="domain" description="Jacalin-type lectin" evidence="1">
    <location>
        <begin position="35"/>
        <end position="138"/>
    </location>
</feature>
<gene>
    <name evidence="2" type="ORF">Clacol_002143</name>
</gene>
<sequence>MLQTPDSAFVSTLVAGGSEGTYFNDLITLGWPGISPLDVKHPITVIEVRHGWVVDALNITYKLKDGTTKQIKHGAESGGNSTVIQLSEDEVLADISGKAGYHSYYKKALVCQLSLVIFNEKTSTFRTVGPLGNGDNTNQGAVFHDAGTLAFAGYETSGAQTGISGLSFITSKAWE</sequence>
<accession>A0AAV4ZZX3</accession>
<evidence type="ECO:0000313" key="2">
    <source>
        <dbReference type="EMBL" id="GJJ07936.1"/>
    </source>
</evidence>
<dbReference type="InterPro" id="IPR036404">
    <property type="entry name" value="Jacalin-like_lectin_dom_sf"/>
</dbReference>
<dbReference type="EMBL" id="BPWL01000002">
    <property type="protein sequence ID" value="GJJ07936.1"/>
    <property type="molecule type" value="Genomic_DNA"/>
</dbReference>
<organism evidence="2 3">
    <name type="scientific">Clathrus columnatus</name>
    <dbReference type="NCBI Taxonomy" id="1419009"/>
    <lineage>
        <taxon>Eukaryota</taxon>
        <taxon>Fungi</taxon>
        <taxon>Dikarya</taxon>
        <taxon>Basidiomycota</taxon>
        <taxon>Agaricomycotina</taxon>
        <taxon>Agaricomycetes</taxon>
        <taxon>Phallomycetidae</taxon>
        <taxon>Phallales</taxon>
        <taxon>Clathraceae</taxon>
        <taxon>Clathrus</taxon>
    </lineage>
</organism>
<protein>
    <recommendedName>
        <fullName evidence="1">Jacalin-type lectin domain-containing protein</fullName>
    </recommendedName>
</protein>
<dbReference type="Pfam" id="PF01419">
    <property type="entry name" value="Jacalin"/>
    <property type="match status" value="1"/>
</dbReference>
<proteinExistence type="predicted"/>
<comment type="caution">
    <text evidence="2">The sequence shown here is derived from an EMBL/GenBank/DDBJ whole genome shotgun (WGS) entry which is preliminary data.</text>
</comment>
<dbReference type="SUPFAM" id="SSF51101">
    <property type="entry name" value="Mannose-binding lectins"/>
    <property type="match status" value="1"/>
</dbReference>
<dbReference type="AlphaFoldDB" id="A0AAV4ZZX3"/>